<proteinExistence type="predicted"/>
<dbReference type="EMBL" id="VIIS01000272">
    <property type="protein sequence ID" value="KAF0311023.1"/>
    <property type="molecule type" value="Genomic_DNA"/>
</dbReference>
<dbReference type="SUPFAM" id="SSF103473">
    <property type="entry name" value="MFS general substrate transporter"/>
    <property type="match status" value="1"/>
</dbReference>
<protein>
    <submittedName>
        <fullName evidence="4">Putative transporter svop-1</fullName>
    </submittedName>
</protein>
<feature type="transmembrane region" description="Helical" evidence="2">
    <location>
        <begin position="42"/>
        <end position="61"/>
    </location>
</feature>
<comment type="caution">
    <text evidence="4">The sequence shown here is derived from an EMBL/GenBank/DDBJ whole genome shotgun (WGS) entry which is preliminary data.</text>
</comment>
<evidence type="ECO:0000256" key="1">
    <source>
        <dbReference type="ARBA" id="ARBA00004141"/>
    </source>
</evidence>
<keyword evidence="2" id="KW-0472">Membrane</keyword>
<dbReference type="Gene3D" id="1.20.1250.20">
    <property type="entry name" value="MFS general substrate transporter like domains"/>
    <property type="match status" value="1"/>
</dbReference>
<dbReference type="PROSITE" id="PS50850">
    <property type="entry name" value="MFS"/>
    <property type="match status" value="1"/>
</dbReference>
<name>A0A6A4WYL5_AMPAM</name>
<organism evidence="4 5">
    <name type="scientific">Amphibalanus amphitrite</name>
    <name type="common">Striped barnacle</name>
    <name type="synonym">Balanus amphitrite</name>
    <dbReference type="NCBI Taxonomy" id="1232801"/>
    <lineage>
        <taxon>Eukaryota</taxon>
        <taxon>Metazoa</taxon>
        <taxon>Ecdysozoa</taxon>
        <taxon>Arthropoda</taxon>
        <taxon>Crustacea</taxon>
        <taxon>Multicrustacea</taxon>
        <taxon>Cirripedia</taxon>
        <taxon>Thoracica</taxon>
        <taxon>Thoracicalcarea</taxon>
        <taxon>Balanomorpha</taxon>
        <taxon>Balanoidea</taxon>
        <taxon>Balanidae</taxon>
        <taxon>Amphibalaninae</taxon>
        <taxon>Amphibalanus</taxon>
    </lineage>
</organism>
<accession>A0A6A4WYL5</accession>
<evidence type="ECO:0000313" key="5">
    <source>
        <dbReference type="Proteomes" id="UP000440578"/>
    </source>
</evidence>
<keyword evidence="5" id="KW-1185">Reference proteome</keyword>
<gene>
    <name evidence="4" type="primary">svop-1</name>
    <name evidence="4" type="ORF">FJT64_018126</name>
</gene>
<reference evidence="4 5" key="1">
    <citation type="submission" date="2019-07" db="EMBL/GenBank/DDBJ databases">
        <title>Draft genome assembly of a fouling barnacle, Amphibalanus amphitrite (Darwin, 1854): The first reference genome for Thecostraca.</title>
        <authorList>
            <person name="Kim W."/>
        </authorList>
    </citation>
    <scope>NUCLEOTIDE SEQUENCE [LARGE SCALE GENOMIC DNA]</scope>
    <source>
        <strain evidence="4">SNU_AA5</strain>
        <tissue evidence="4">Soma without cirri and trophi</tissue>
    </source>
</reference>
<dbReference type="GO" id="GO:0016020">
    <property type="term" value="C:membrane"/>
    <property type="evidence" value="ECO:0007669"/>
    <property type="project" value="UniProtKB-SubCell"/>
</dbReference>
<keyword evidence="2" id="KW-1133">Transmembrane helix</keyword>
<dbReference type="InterPro" id="IPR020846">
    <property type="entry name" value="MFS_dom"/>
</dbReference>
<dbReference type="GO" id="GO:0022857">
    <property type="term" value="F:transmembrane transporter activity"/>
    <property type="evidence" value="ECO:0007669"/>
    <property type="project" value="InterPro"/>
</dbReference>
<dbReference type="OrthoDB" id="4139357at2759"/>
<evidence type="ECO:0000259" key="3">
    <source>
        <dbReference type="PROSITE" id="PS50850"/>
    </source>
</evidence>
<dbReference type="Proteomes" id="UP000440578">
    <property type="component" value="Unassembled WGS sequence"/>
</dbReference>
<comment type="subcellular location">
    <subcellularLocation>
        <location evidence="1">Membrane</location>
        <topology evidence="1">Multi-pass membrane protein</topology>
    </subcellularLocation>
</comment>
<sequence length="70" mass="7252">MVYPTHLRATGNGTCGAFGRIGAITTPLIAQVLIHSSVRHTAAVYATSAALGIVATLLLPYETAGRAMVR</sequence>
<evidence type="ECO:0000256" key="2">
    <source>
        <dbReference type="SAM" id="Phobius"/>
    </source>
</evidence>
<dbReference type="AlphaFoldDB" id="A0A6A4WYL5"/>
<evidence type="ECO:0000313" key="4">
    <source>
        <dbReference type="EMBL" id="KAF0311023.1"/>
    </source>
</evidence>
<keyword evidence="2" id="KW-0812">Transmembrane</keyword>
<dbReference type="InterPro" id="IPR036259">
    <property type="entry name" value="MFS_trans_sf"/>
</dbReference>
<feature type="domain" description="Major facilitator superfamily (MFS) profile" evidence="3">
    <location>
        <begin position="1"/>
        <end position="64"/>
    </location>
</feature>